<gene>
    <name evidence="11" type="primary">ANO8</name>
    <name evidence="11" type="ORF">AK812_SmicGene4415</name>
</gene>
<dbReference type="SUPFAM" id="SSF56219">
    <property type="entry name" value="DNase I-like"/>
    <property type="match status" value="1"/>
</dbReference>
<dbReference type="Pfam" id="PF04547">
    <property type="entry name" value="Anoctamin"/>
    <property type="match status" value="1"/>
</dbReference>
<dbReference type="OrthoDB" id="292929at2759"/>
<evidence type="ECO:0000256" key="6">
    <source>
        <dbReference type="SAM" id="MobiDB-lite"/>
    </source>
</evidence>
<evidence type="ECO:0000256" key="3">
    <source>
        <dbReference type="ARBA" id="ARBA00022989"/>
    </source>
</evidence>
<evidence type="ECO:0000256" key="8">
    <source>
        <dbReference type="SAM" id="SignalP"/>
    </source>
</evidence>
<dbReference type="InterPro" id="IPR049452">
    <property type="entry name" value="Anoctamin_TM"/>
</dbReference>
<dbReference type="AlphaFoldDB" id="A0A1Q9EWA1"/>
<evidence type="ECO:0000259" key="10">
    <source>
        <dbReference type="Pfam" id="PF04547"/>
    </source>
</evidence>
<evidence type="ECO:0000256" key="2">
    <source>
        <dbReference type="ARBA" id="ARBA00022692"/>
    </source>
</evidence>
<evidence type="ECO:0000256" key="7">
    <source>
        <dbReference type="SAM" id="Phobius"/>
    </source>
</evidence>
<feature type="transmembrane region" description="Helical" evidence="7">
    <location>
        <begin position="490"/>
        <end position="513"/>
    </location>
</feature>
<dbReference type="InterPro" id="IPR005135">
    <property type="entry name" value="Endo/exonuclease/phosphatase"/>
</dbReference>
<comment type="caution">
    <text evidence="11">The sequence shown here is derived from an EMBL/GenBank/DDBJ whole genome shotgun (WGS) entry which is preliminary data.</text>
</comment>
<feature type="chain" id="PRO_5012367361" evidence="8">
    <location>
        <begin position="20"/>
        <end position="765"/>
    </location>
</feature>
<dbReference type="Proteomes" id="UP000186817">
    <property type="component" value="Unassembled WGS sequence"/>
</dbReference>
<keyword evidence="2 7" id="KW-0812">Transmembrane</keyword>
<organism evidence="11 12">
    <name type="scientific">Symbiodinium microadriaticum</name>
    <name type="common">Dinoflagellate</name>
    <name type="synonym">Zooxanthella microadriatica</name>
    <dbReference type="NCBI Taxonomy" id="2951"/>
    <lineage>
        <taxon>Eukaryota</taxon>
        <taxon>Sar</taxon>
        <taxon>Alveolata</taxon>
        <taxon>Dinophyceae</taxon>
        <taxon>Suessiales</taxon>
        <taxon>Symbiodiniaceae</taxon>
        <taxon>Symbiodinium</taxon>
    </lineage>
</organism>
<dbReference type="GO" id="GO:0016020">
    <property type="term" value="C:membrane"/>
    <property type="evidence" value="ECO:0007669"/>
    <property type="project" value="UniProtKB-SubCell"/>
</dbReference>
<evidence type="ECO:0000256" key="5">
    <source>
        <dbReference type="SAM" id="Coils"/>
    </source>
</evidence>
<dbReference type="InterPro" id="IPR036691">
    <property type="entry name" value="Endo/exonu/phosph_ase_sf"/>
</dbReference>
<proteinExistence type="predicted"/>
<feature type="transmembrane region" description="Helical" evidence="7">
    <location>
        <begin position="608"/>
        <end position="631"/>
    </location>
</feature>
<dbReference type="Gene3D" id="3.60.10.10">
    <property type="entry name" value="Endonuclease/exonuclease/phosphatase"/>
    <property type="match status" value="1"/>
</dbReference>
<evidence type="ECO:0000256" key="4">
    <source>
        <dbReference type="ARBA" id="ARBA00023136"/>
    </source>
</evidence>
<dbReference type="PANTHER" id="PTHR12308">
    <property type="entry name" value="ANOCTAMIN"/>
    <property type="match status" value="1"/>
</dbReference>
<feature type="region of interest" description="Disordered" evidence="6">
    <location>
        <begin position="150"/>
        <end position="193"/>
    </location>
</feature>
<accession>A0A1Q9EWA1</accession>
<dbReference type="PANTHER" id="PTHR12308:SF73">
    <property type="entry name" value="ANOCTAMIN"/>
    <property type="match status" value="1"/>
</dbReference>
<dbReference type="EMBL" id="LSRX01000055">
    <property type="protein sequence ID" value="OLQ11701.1"/>
    <property type="molecule type" value="Genomic_DNA"/>
</dbReference>
<dbReference type="GO" id="GO:0005254">
    <property type="term" value="F:chloride channel activity"/>
    <property type="evidence" value="ECO:0007669"/>
    <property type="project" value="TreeGrafter"/>
</dbReference>
<dbReference type="GO" id="GO:0003824">
    <property type="term" value="F:catalytic activity"/>
    <property type="evidence" value="ECO:0007669"/>
    <property type="project" value="InterPro"/>
</dbReference>
<name>A0A1Q9EWA1_SYMMI</name>
<keyword evidence="12" id="KW-1185">Reference proteome</keyword>
<dbReference type="InterPro" id="IPR007632">
    <property type="entry name" value="Anoctamin"/>
</dbReference>
<evidence type="ECO:0000256" key="1">
    <source>
        <dbReference type="ARBA" id="ARBA00004141"/>
    </source>
</evidence>
<reference evidence="11 12" key="1">
    <citation type="submission" date="2016-02" db="EMBL/GenBank/DDBJ databases">
        <title>Genome analysis of coral dinoflagellate symbionts highlights evolutionary adaptations to a symbiotic lifestyle.</title>
        <authorList>
            <person name="Aranda M."/>
            <person name="Li Y."/>
            <person name="Liew Y.J."/>
            <person name="Baumgarten S."/>
            <person name="Simakov O."/>
            <person name="Wilson M."/>
            <person name="Piel J."/>
            <person name="Ashoor H."/>
            <person name="Bougouffa S."/>
            <person name="Bajic V.B."/>
            <person name="Ryu T."/>
            <person name="Ravasi T."/>
            <person name="Bayer T."/>
            <person name="Micklem G."/>
            <person name="Kim H."/>
            <person name="Bhak J."/>
            <person name="Lajeunesse T.C."/>
            <person name="Voolstra C.R."/>
        </authorList>
    </citation>
    <scope>NUCLEOTIDE SEQUENCE [LARGE SCALE GENOMIC DNA]</scope>
    <source>
        <strain evidence="11 12">CCMP2467</strain>
    </source>
</reference>
<protein>
    <submittedName>
        <fullName evidence="11">Anoctamin-8</fullName>
    </submittedName>
</protein>
<feature type="coiled-coil region" evidence="5">
    <location>
        <begin position="218"/>
        <end position="245"/>
    </location>
</feature>
<keyword evidence="8" id="KW-0732">Signal</keyword>
<evidence type="ECO:0000313" key="12">
    <source>
        <dbReference type="Proteomes" id="UP000186817"/>
    </source>
</evidence>
<feature type="signal peptide" evidence="8">
    <location>
        <begin position="1"/>
        <end position="19"/>
    </location>
</feature>
<keyword evidence="3 7" id="KW-1133">Transmembrane helix</keyword>
<feature type="compositionally biased region" description="Low complexity" evidence="6">
    <location>
        <begin position="167"/>
        <end position="193"/>
    </location>
</feature>
<feature type="domain" description="Endonuclease/exonuclease/phosphatase" evidence="9">
    <location>
        <begin position="200"/>
        <end position="353"/>
    </location>
</feature>
<comment type="subcellular location">
    <subcellularLocation>
        <location evidence="1">Membrane</location>
        <topology evidence="1">Multi-pass membrane protein</topology>
    </subcellularLocation>
</comment>
<keyword evidence="4 7" id="KW-0472">Membrane</keyword>
<dbReference type="Pfam" id="PF03372">
    <property type="entry name" value="Exo_endo_phos"/>
    <property type="match status" value="1"/>
</dbReference>
<feature type="transmembrane region" description="Helical" evidence="7">
    <location>
        <begin position="538"/>
        <end position="559"/>
    </location>
</feature>
<feature type="domain" description="Anoctamin transmembrane" evidence="10">
    <location>
        <begin position="460"/>
        <end position="637"/>
    </location>
</feature>
<keyword evidence="5" id="KW-0175">Coiled coil</keyword>
<sequence>MRVMMRSFVLTSLLLCVLGESAPECQGEEGSCAVDQGTATGANKGLTLLQGVRRAGKMEADAADCAEDNEDPNWPRRNRGCCPGFQKCGPYQFRWGWSFRCFSGQCRTPTDECGCLLGQTGWSTTIGACRASSTTSEREAKQCEEAGIGGITTTEAPGTTIGGGMSDTTTQDGEVTTTADTGSSTTGGSSGETPTKLRIMSWNVYFGNGKIDAMGNMLKEWDVDIANLQETNNRLERIADEAGMVSANTWRQPHDWCGYNFHKTDWSHASSVEVEVPGSRGVCGAMMQKGNAKFCVWGLHPVQRGNNVKWAKESMDLAADKMKECAETHNAPSIFLGDFNTADWRGAKGHLEYVNWSKIVGDGTCWPAFPPHNKVSPGCGWADHSPVFAEIELSMTDTIVIVLAQERRKTFIGRFFGWTVDGRGRLEQQSFAAFELNLWVSRLSLACWRLSFLALPISRQEQAHFLEALEVLDQPEYEQFDDFLEMVIEFGYVTLFASAFPLAGVMSIVSNLIEMKSDMFKLALVYQRPMPHRASNIGIWRTLLHVIVAFSVATNVMIFTMSEQFASWAPGLYREASIHDVHGGLLAQATDATTGTADLVMRQGSGRYVIFFATVLEHVVGLAVLIVMAAIPREPARFPSCIVHCILPGQTEQRSRTWNINTDDEVEWMHAPRMAAGRLLLLLLLLLRRATMTPVMPLPQAAPGEVQLQDCADLDETDDTQLEDARLRRKEDELLSRRDRLGTLSPAEEARLADLRQQRAALKAA</sequence>
<evidence type="ECO:0000259" key="9">
    <source>
        <dbReference type="Pfam" id="PF03372"/>
    </source>
</evidence>
<evidence type="ECO:0000313" key="11">
    <source>
        <dbReference type="EMBL" id="OLQ11701.1"/>
    </source>
</evidence>